<organism evidence="2 3">
    <name type="scientific">Cellulomonas rhizosphaerae</name>
    <dbReference type="NCBI Taxonomy" id="2293719"/>
    <lineage>
        <taxon>Bacteria</taxon>
        <taxon>Bacillati</taxon>
        <taxon>Actinomycetota</taxon>
        <taxon>Actinomycetes</taxon>
        <taxon>Micrococcales</taxon>
        <taxon>Cellulomonadaceae</taxon>
        <taxon>Cellulomonas</taxon>
    </lineage>
</organism>
<dbReference type="Pfam" id="PF01263">
    <property type="entry name" value="Aldose_epim"/>
    <property type="match status" value="1"/>
</dbReference>
<dbReference type="CDD" id="cd09022">
    <property type="entry name" value="Aldose_epim_Ec_YihR"/>
    <property type="match status" value="1"/>
</dbReference>
<feature type="region of interest" description="Disordered" evidence="1">
    <location>
        <begin position="1"/>
        <end position="33"/>
    </location>
</feature>
<dbReference type="Proteomes" id="UP000283374">
    <property type="component" value="Unassembled WGS sequence"/>
</dbReference>
<dbReference type="EMBL" id="QWKP01000204">
    <property type="protein sequence ID" value="RHA39513.1"/>
    <property type="molecule type" value="Genomic_DNA"/>
</dbReference>
<dbReference type="PANTHER" id="PTHR10091">
    <property type="entry name" value="ALDOSE-1-EPIMERASE"/>
    <property type="match status" value="1"/>
</dbReference>
<proteinExistence type="predicted"/>
<sequence length="348" mass="37103">MWTRRLGEPARPHSPLSTAGASLTRPGDTPCGRPAVAGPTAHYRVNVNIPTGTQHTLTLGDQHAVIAAVGASLREYRVGARDVVLPFDEDVLAPAFSGAVLAPWPNRLRDGEYDRDGRTYEVPVSEHARRTALHGLVAYVAFDVAERADDGTSLTLEHTIVPTPGYPWAVRVRVTYRLSEAGLSVHTAADNVGSGVAPYGVGFHPWLSPGDAAVDACTLTLGASRHVTVDDRLLPTGNVPVAGIDDLREGVALRGVAFDDAWVSPDRDDDGLTWARLASTDGRTVAMWADAGCVAWQICTGDGIPLIERRGVAIEPMSCIADAFRTGDDLVELAAGDVHEITWGLRLE</sequence>
<accession>A0A413RKE3</accession>
<dbReference type="GO" id="GO:0006006">
    <property type="term" value="P:glucose metabolic process"/>
    <property type="evidence" value="ECO:0007669"/>
    <property type="project" value="TreeGrafter"/>
</dbReference>
<reference evidence="2 3" key="1">
    <citation type="submission" date="2018-08" db="EMBL/GenBank/DDBJ databases">
        <title>Cellulomonas rhizosphaerae sp. nov., a novel actinomycete isolated from soil.</title>
        <authorList>
            <person name="Tian Y."/>
        </authorList>
    </citation>
    <scope>NUCLEOTIDE SEQUENCE [LARGE SCALE GENOMIC DNA]</scope>
    <source>
        <strain evidence="2 3">NEAU-TCZ24</strain>
    </source>
</reference>
<feature type="compositionally biased region" description="Basic and acidic residues" evidence="1">
    <location>
        <begin position="1"/>
        <end position="11"/>
    </location>
</feature>
<keyword evidence="3" id="KW-1185">Reference proteome</keyword>
<dbReference type="InterPro" id="IPR011013">
    <property type="entry name" value="Gal_mutarotase_sf_dom"/>
</dbReference>
<dbReference type="InterPro" id="IPR008183">
    <property type="entry name" value="Aldose_1/G6P_1-epimerase"/>
</dbReference>
<dbReference type="SUPFAM" id="SSF74650">
    <property type="entry name" value="Galactose mutarotase-like"/>
    <property type="match status" value="1"/>
</dbReference>
<evidence type="ECO:0000256" key="1">
    <source>
        <dbReference type="SAM" id="MobiDB-lite"/>
    </source>
</evidence>
<name>A0A413RKE3_9CELL</name>
<protein>
    <submittedName>
        <fullName evidence="2">Aldose epimerase</fullName>
    </submittedName>
</protein>
<dbReference type="AlphaFoldDB" id="A0A413RKE3"/>
<evidence type="ECO:0000313" key="2">
    <source>
        <dbReference type="EMBL" id="RHA39513.1"/>
    </source>
</evidence>
<dbReference type="InterPro" id="IPR014718">
    <property type="entry name" value="GH-type_carb-bd"/>
</dbReference>
<dbReference type="GO" id="GO:0030246">
    <property type="term" value="F:carbohydrate binding"/>
    <property type="evidence" value="ECO:0007669"/>
    <property type="project" value="InterPro"/>
</dbReference>
<comment type="caution">
    <text evidence="2">The sequence shown here is derived from an EMBL/GenBank/DDBJ whole genome shotgun (WGS) entry which is preliminary data.</text>
</comment>
<dbReference type="PANTHER" id="PTHR10091:SF0">
    <property type="entry name" value="GALACTOSE MUTAROTASE"/>
    <property type="match status" value="1"/>
</dbReference>
<evidence type="ECO:0000313" key="3">
    <source>
        <dbReference type="Proteomes" id="UP000283374"/>
    </source>
</evidence>
<gene>
    <name evidence="2" type="ORF">D1825_11705</name>
</gene>
<dbReference type="GO" id="GO:0004034">
    <property type="term" value="F:aldose 1-epimerase activity"/>
    <property type="evidence" value="ECO:0007669"/>
    <property type="project" value="TreeGrafter"/>
</dbReference>
<dbReference type="GO" id="GO:0033499">
    <property type="term" value="P:galactose catabolic process via UDP-galactose, Leloir pathway"/>
    <property type="evidence" value="ECO:0007669"/>
    <property type="project" value="TreeGrafter"/>
</dbReference>
<dbReference type="InterPro" id="IPR037480">
    <property type="entry name" value="YihR-like"/>
</dbReference>
<dbReference type="OrthoDB" id="4739604at2"/>
<dbReference type="Gene3D" id="2.70.98.10">
    <property type="match status" value="1"/>
</dbReference>